<reference evidence="1" key="1">
    <citation type="submission" date="2020-04" db="EMBL/GenBank/DDBJ databases">
        <title>A chromosome-scale assembly and high-density genetic map of the yellow drum (Nibea albiflora) genome.</title>
        <authorList>
            <person name="Xu D."/>
            <person name="Zhang W."/>
            <person name="Chen R."/>
            <person name="Tan P."/>
            <person name="Wang L."/>
            <person name="Song H."/>
            <person name="Tian L."/>
            <person name="Zhu Q."/>
            <person name="Wang B."/>
        </authorList>
    </citation>
    <scope>NUCLEOTIDE SEQUENCE</scope>
    <source>
        <strain evidence="1">ZJHYS-2018</strain>
    </source>
</reference>
<proteinExistence type="predicted"/>
<name>A0ACB7EG32_NIBAL</name>
<protein>
    <submittedName>
        <fullName evidence="1">Neurotactin</fullName>
    </submittedName>
</protein>
<dbReference type="EMBL" id="CM024795">
    <property type="protein sequence ID" value="KAG8001082.1"/>
    <property type="molecule type" value="Genomic_DNA"/>
</dbReference>
<gene>
    <name evidence="1" type="primary">NRT</name>
    <name evidence="1" type="ORF">GBF38_006586</name>
</gene>
<organism evidence="1 2">
    <name type="scientific">Nibea albiflora</name>
    <name type="common">Yellow drum</name>
    <name type="synonym">Corvina albiflora</name>
    <dbReference type="NCBI Taxonomy" id="240163"/>
    <lineage>
        <taxon>Eukaryota</taxon>
        <taxon>Metazoa</taxon>
        <taxon>Chordata</taxon>
        <taxon>Craniata</taxon>
        <taxon>Vertebrata</taxon>
        <taxon>Euteleostomi</taxon>
        <taxon>Actinopterygii</taxon>
        <taxon>Neopterygii</taxon>
        <taxon>Teleostei</taxon>
        <taxon>Neoteleostei</taxon>
        <taxon>Acanthomorphata</taxon>
        <taxon>Eupercaria</taxon>
        <taxon>Sciaenidae</taxon>
        <taxon>Nibea</taxon>
    </lineage>
</organism>
<keyword evidence="2" id="KW-1185">Reference proteome</keyword>
<dbReference type="Proteomes" id="UP000805704">
    <property type="component" value="Chromosome 7"/>
</dbReference>
<evidence type="ECO:0000313" key="2">
    <source>
        <dbReference type="Proteomes" id="UP000805704"/>
    </source>
</evidence>
<comment type="caution">
    <text evidence="1">The sequence shown here is derived from an EMBL/GenBank/DDBJ whole genome shotgun (WGS) entry which is preliminary data.</text>
</comment>
<evidence type="ECO:0000313" key="1">
    <source>
        <dbReference type="EMBL" id="KAG8001082.1"/>
    </source>
</evidence>
<sequence>MNEDAFEVPERNEYRYLVQEEGEDEVQYVRHRHYINPLLVLSRRCIFLICLGVLALLSLAAYLGYIAQTLPPGLAVVTTRCGEFRGRHKNGAYSFKGMRYAAPPIGKLRWAPPAEPPCRNVATDAGRFRNACPQVRLPLSSGKMIDQEDCLFVNVWTPTLQPDAKLPVMVWIHGGFLHTLSGGEPGYSPTEKLAADTGLVYVSFNYRLNVFGFLALEMLREGSPKNTSGESEELCSGQVETGNYGFMDQIQALKWVQMNIHVFGGDPGKVTIFGGGTSVWTLMTSPLAKGLFWAAVDMSGSYVSNTTLEQAESDNRNLEFLKKTGCRDAACLRRLPVRQILQAVPWQQFPSWAAAEVMDLPVKGRFIGPMAVVDGYVLEAPPLEVWEKKGGHSDVPFVIGTMEQEVDFRPAAENISMWLWEDYRWFVNEKLKSFSGNLSSAALALYPSSAPCPTTVRCPERAYTTMVSDIRVTCPNNDLALRAAGCSHRDYVQVLDSLRGRLRDYVQVLDSLWGRLRDYVQVLDGLQGRHRDYVQVLDSLRGRLRDYVQVLDSLRGRHRDYVQVLDSLRGRHRDYVQVLDSLRGRHRDYVQVLDSLRGRHRDYVQVLDGLRRRHRDYVQVLDGLRGRHRDYVQVLDSLRGRHRDYVQVLDSL</sequence>
<accession>A0ACB7EG32</accession>